<keyword evidence="2" id="KW-0547">Nucleotide-binding</keyword>
<dbReference type="PANTHER" id="PTHR11575:SF24">
    <property type="entry name" value="5'-NUCLEOTIDASE"/>
    <property type="match status" value="1"/>
</dbReference>
<dbReference type="Pfam" id="PF00149">
    <property type="entry name" value="Metallophos"/>
    <property type="match status" value="1"/>
</dbReference>
<dbReference type="Pfam" id="PF02872">
    <property type="entry name" value="5_nucleotid_C"/>
    <property type="match status" value="1"/>
</dbReference>
<dbReference type="GO" id="GO:0009166">
    <property type="term" value="P:nucleotide catabolic process"/>
    <property type="evidence" value="ECO:0007669"/>
    <property type="project" value="InterPro"/>
</dbReference>
<dbReference type="SMART" id="SM00278">
    <property type="entry name" value="HhH1"/>
    <property type="match status" value="2"/>
</dbReference>
<dbReference type="AlphaFoldDB" id="A0A2X3KXH8"/>
<dbReference type="Pfam" id="PF12836">
    <property type="entry name" value="HHH_3"/>
    <property type="match status" value="1"/>
</dbReference>
<feature type="domain" description="Helix-hairpin-helix DNA-binding motif class 1" evidence="3">
    <location>
        <begin position="275"/>
        <end position="294"/>
    </location>
</feature>
<dbReference type="NCBIfam" id="TIGR00426">
    <property type="entry name" value="competence protein ComEA helix-hairpin-helix repeat region"/>
    <property type="match status" value="1"/>
</dbReference>
<gene>
    <name evidence="4" type="ORF">BARAN1_0251</name>
</gene>
<dbReference type="InterPro" id="IPR004843">
    <property type="entry name" value="Calcineurin-like_PHP"/>
</dbReference>
<dbReference type="InterPro" id="IPR010994">
    <property type="entry name" value="RuvA_2-like"/>
</dbReference>
<feature type="domain" description="Helix-hairpin-helix DNA-binding motif class 1" evidence="3">
    <location>
        <begin position="245"/>
        <end position="264"/>
    </location>
</feature>
<accession>A0A2X3KXH8</accession>
<dbReference type="GO" id="GO:0003677">
    <property type="term" value="F:DNA binding"/>
    <property type="evidence" value="ECO:0007669"/>
    <property type="project" value="InterPro"/>
</dbReference>
<dbReference type="SUPFAM" id="SSF47781">
    <property type="entry name" value="RuvA domain 2-like"/>
    <property type="match status" value="1"/>
</dbReference>
<dbReference type="InterPro" id="IPR008334">
    <property type="entry name" value="5'-Nucleotdase_C"/>
</dbReference>
<dbReference type="InterPro" id="IPR029052">
    <property type="entry name" value="Metallo-depent_PP-like"/>
</dbReference>
<dbReference type="EMBL" id="LS483254">
    <property type="protein sequence ID" value="SQD92276.1"/>
    <property type="molecule type" value="Genomic_DNA"/>
</dbReference>
<dbReference type="PRINTS" id="PR01607">
    <property type="entry name" value="APYRASEFAMLY"/>
</dbReference>
<name>A0A2X3KXH8_9BACT</name>
<evidence type="ECO:0000259" key="3">
    <source>
        <dbReference type="SMART" id="SM00278"/>
    </source>
</evidence>
<dbReference type="Gene3D" id="3.90.780.10">
    <property type="entry name" value="5'-Nucleotidase, C-terminal domain"/>
    <property type="match status" value="1"/>
</dbReference>
<dbReference type="Gene3D" id="3.60.21.10">
    <property type="match status" value="1"/>
</dbReference>
<dbReference type="SUPFAM" id="SSF56300">
    <property type="entry name" value="Metallo-dependent phosphatases"/>
    <property type="match status" value="1"/>
</dbReference>
<dbReference type="GO" id="GO:0016787">
    <property type="term" value="F:hydrolase activity"/>
    <property type="evidence" value="ECO:0007669"/>
    <property type="project" value="UniProtKB-KW"/>
</dbReference>
<dbReference type="GO" id="GO:0006281">
    <property type="term" value="P:DNA repair"/>
    <property type="evidence" value="ECO:0007669"/>
    <property type="project" value="InterPro"/>
</dbReference>
<keyword evidence="1" id="KW-0732">Signal</keyword>
<dbReference type="Proteomes" id="UP000249818">
    <property type="component" value="Chromosome BARAN1"/>
</dbReference>
<dbReference type="OrthoDB" id="9801679at2"/>
<dbReference type="KEGG" id="bana:BARAN1_0251"/>
<keyword evidence="5" id="KW-1185">Reference proteome</keyword>
<keyword evidence="2" id="KW-0378">Hydrolase</keyword>
<dbReference type="RefSeq" id="WP_157959362.1">
    <property type="nucleotide sequence ID" value="NZ_LS483254.1"/>
</dbReference>
<reference evidence="5" key="1">
    <citation type="submission" date="2018-05" db="EMBL/GenBank/DDBJ databases">
        <authorList>
            <person name="Hao L."/>
        </authorList>
    </citation>
    <scope>NUCLEOTIDE SEQUENCE [LARGE SCALE GENOMIC DNA]</scope>
</reference>
<dbReference type="GO" id="GO:0000166">
    <property type="term" value="F:nucleotide binding"/>
    <property type="evidence" value="ECO:0007669"/>
    <property type="project" value="UniProtKB-KW"/>
</dbReference>
<dbReference type="InterPro" id="IPR003583">
    <property type="entry name" value="Hlx-hairpin-Hlx_DNA-bd_motif"/>
</dbReference>
<evidence type="ECO:0000256" key="2">
    <source>
        <dbReference type="RuleBase" id="RU362119"/>
    </source>
</evidence>
<comment type="similarity">
    <text evidence="2">Belongs to the 5'-nucleotidase family.</text>
</comment>
<proteinExistence type="inferred from homology"/>
<protein>
    <submittedName>
        <fullName evidence="4">Putative Ser/Thr protein phosphatase/nucleotidase</fullName>
    </submittedName>
</protein>
<evidence type="ECO:0000313" key="5">
    <source>
        <dbReference type="Proteomes" id="UP000249818"/>
    </source>
</evidence>
<dbReference type="PANTHER" id="PTHR11575">
    <property type="entry name" value="5'-NUCLEOTIDASE-RELATED"/>
    <property type="match status" value="1"/>
</dbReference>
<dbReference type="InterPro" id="IPR036907">
    <property type="entry name" value="5'-Nucleotdase_C_sf"/>
</dbReference>
<dbReference type="InterPro" id="IPR004509">
    <property type="entry name" value="Competence_ComEA_HhH"/>
</dbReference>
<organism evidence="4 5">
    <name type="scientific">Candidatus Bipolaricaulis anaerobius</name>
    <dbReference type="NCBI Taxonomy" id="2026885"/>
    <lineage>
        <taxon>Bacteria</taxon>
        <taxon>Candidatus Bipolaricaulota</taxon>
        <taxon>Candidatus Bipolaricaulia</taxon>
        <taxon>Candidatus Bipolaricaulales</taxon>
        <taxon>Candidatus Bipolaricaulaceae</taxon>
        <taxon>Candidatus Bipolaricaulis</taxon>
    </lineage>
</organism>
<evidence type="ECO:0000256" key="1">
    <source>
        <dbReference type="ARBA" id="ARBA00022729"/>
    </source>
</evidence>
<dbReference type="SUPFAM" id="SSF55816">
    <property type="entry name" value="5'-nucleotidase (syn. UDP-sugar hydrolase), C-terminal domain"/>
    <property type="match status" value="1"/>
</dbReference>
<sequence length="564" mass="60084">MKRLTVLLLCALVVGGAWGWAEDWTFTILHTNDTHSQLENMARQATLVEEIRVQVPDVLFLHAGDAVMGTLYYTVHKGAAEAWVLEQMGVTAMTLGNHEFDGGPEGLARFAQEVSFPLLCANFDFTGEPHLAGKILPYVVVEAPGGKVGVLGLTTEGTAWSSSPGPNVVIRDPVAAATAAVTELTALGVNAIIALTHLGWEEDLELAQSVTGIDIVVGGHSHTFPEGYPVVVERKLININTATAEELETLRGIGPALAQRIIAYRQEHGPFQAIEEITNVSGIGPATLAGIRDRISVVDATVPALVVQAGEKASHLGRLEVTFDSEGVLVAWGGELVPVEELPMEETIAAQLEVFRGPIDALKAEVIGETTTDLDGERGHVRTQETNLGNLVADAMLWKAAPAGAQIAICNGGGIRASIPAGKITFGQALEVLPFGNYLVVLSLTGEQILAALENGVSQVEGVAGRFPHVAGLRFTWDPAQPAGQRIVSAEVLTEDGFKPIRKTSTYKVVTNNFLASGGDGYDVFRQAKETTILAFVEAEVLAEYLRTHSPVSPEVEGRILEKR</sequence>
<evidence type="ECO:0000313" key="4">
    <source>
        <dbReference type="EMBL" id="SQD92276.1"/>
    </source>
</evidence>
<dbReference type="FunFam" id="3.90.780.10:FF:000015">
    <property type="entry name" value="Trifunctional nucleotide phosphoesterase protein YfkN"/>
    <property type="match status" value="1"/>
</dbReference>
<dbReference type="InterPro" id="IPR006179">
    <property type="entry name" value="5_nucleotidase/apyrase"/>
</dbReference>
<dbReference type="Gene3D" id="1.10.150.280">
    <property type="entry name" value="AF1531-like domain"/>
    <property type="match status" value="1"/>
</dbReference>